<evidence type="ECO:0000313" key="3">
    <source>
        <dbReference type="EMBL" id="PWS35704.1"/>
    </source>
</evidence>
<protein>
    <recommendedName>
        <fullName evidence="5">DUF4334 domain-containing protein</fullName>
    </recommendedName>
</protein>
<feature type="domain" description="GXWXG" evidence="1">
    <location>
        <begin position="24"/>
        <end position="81"/>
    </location>
</feature>
<dbReference type="OrthoDB" id="8905397at2"/>
<evidence type="ECO:0000259" key="2">
    <source>
        <dbReference type="Pfam" id="PF14232"/>
    </source>
</evidence>
<reference evidence="4" key="1">
    <citation type="submission" date="2018-05" db="EMBL/GenBank/DDBJ databases">
        <authorList>
            <person name="Du Z."/>
            <person name="Wang X."/>
        </authorList>
    </citation>
    <scope>NUCLEOTIDE SEQUENCE [LARGE SCALE GENOMIC DNA]</scope>
    <source>
        <strain evidence="4">CQN31</strain>
    </source>
</reference>
<evidence type="ECO:0008006" key="5">
    <source>
        <dbReference type="Google" id="ProtNLM"/>
    </source>
</evidence>
<comment type="caution">
    <text evidence="3">The sequence shown here is derived from an EMBL/GenBank/DDBJ whole genome shotgun (WGS) entry which is preliminary data.</text>
</comment>
<dbReference type="Proteomes" id="UP000245765">
    <property type="component" value="Unassembled WGS sequence"/>
</dbReference>
<dbReference type="Gene3D" id="2.40.128.580">
    <property type="entry name" value="GXWXG domain"/>
    <property type="match status" value="1"/>
</dbReference>
<keyword evidence="4" id="KW-1185">Reference proteome</keyword>
<sequence length="181" mass="19543">MIGAAARAWAVIAARGGTGEELLAVFDALPPVSVAEVLGRWRGRVLASGHPWDGLLERFGWHGKAFDGPEEAHPLLCRSRGGKLFALNPSLVPVPLLRRYPGLLGGPVAGRLFGLAGRAAATRRPAARLRMVEHRGVVSAAMIYDDLPIIDAFRGVDADTLLGVMDMRGMPQPFFFVLRRE</sequence>
<dbReference type="EMBL" id="QGNA01000004">
    <property type="protein sequence ID" value="PWS35704.1"/>
    <property type="molecule type" value="Genomic_DNA"/>
</dbReference>
<dbReference type="AlphaFoldDB" id="A0A317F9G3"/>
<name>A0A317F9G3_9PROT</name>
<evidence type="ECO:0000259" key="1">
    <source>
        <dbReference type="Pfam" id="PF14231"/>
    </source>
</evidence>
<dbReference type="Pfam" id="PF14231">
    <property type="entry name" value="GXWXG"/>
    <property type="match status" value="1"/>
</dbReference>
<feature type="domain" description="DUF4334" evidence="2">
    <location>
        <begin position="126"/>
        <end position="180"/>
    </location>
</feature>
<organism evidence="3 4">
    <name type="scientific">Falsiroseomonas bella</name>
    <dbReference type="NCBI Taxonomy" id="2184016"/>
    <lineage>
        <taxon>Bacteria</taxon>
        <taxon>Pseudomonadati</taxon>
        <taxon>Pseudomonadota</taxon>
        <taxon>Alphaproteobacteria</taxon>
        <taxon>Acetobacterales</taxon>
        <taxon>Roseomonadaceae</taxon>
        <taxon>Falsiroseomonas</taxon>
    </lineage>
</organism>
<proteinExistence type="predicted"/>
<gene>
    <name evidence="3" type="ORF">DFH01_19140</name>
</gene>
<dbReference type="InterPro" id="IPR025951">
    <property type="entry name" value="GXWXG_dom"/>
</dbReference>
<evidence type="ECO:0000313" key="4">
    <source>
        <dbReference type="Proteomes" id="UP000245765"/>
    </source>
</evidence>
<accession>A0A317F9G3</accession>
<dbReference type="RefSeq" id="WP_109872070.1">
    <property type="nucleotide sequence ID" value="NZ_QGNA01000004.1"/>
</dbReference>
<dbReference type="Pfam" id="PF14232">
    <property type="entry name" value="DUF4334"/>
    <property type="match status" value="1"/>
</dbReference>
<dbReference type="InterPro" id="IPR025568">
    <property type="entry name" value="DUF4334"/>
</dbReference>